<keyword evidence="3" id="KW-1185">Reference proteome</keyword>
<protein>
    <submittedName>
        <fullName evidence="4">Uncharacterized protein LOC115875222</fullName>
    </submittedName>
</protein>
<feature type="signal peptide" evidence="2">
    <location>
        <begin position="1"/>
        <end position="25"/>
    </location>
</feature>
<sequence length="193" mass="22352">MGRWYFSQIVRLFFILFYLVDTTSCIKCYVCGNEDDLPCTEFEIEDKRYQKECDNDKSCKISRSEQGNRILSRSCEPNQFKDCIIANFVEYCYCIKDYCNKISPSDDEDEDPIEFLEGSGNNDITENQESTSKDRTVSSSSTEKNKNSVQQNEVKNSVLVSNNQKTKSKGASQKNYLPALFISFLWSCLMIYF</sequence>
<name>A0A6J2X5N7_SITOR</name>
<keyword evidence="2" id="KW-0732">Signal</keyword>
<evidence type="ECO:0000256" key="1">
    <source>
        <dbReference type="SAM" id="MobiDB-lite"/>
    </source>
</evidence>
<reference evidence="4" key="1">
    <citation type="submission" date="2025-08" db="UniProtKB">
        <authorList>
            <consortium name="RefSeq"/>
        </authorList>
    </citation>
    <scope>IDENTIFICATION</scope>
    <source>
        <tissue evidence="4">Gonads</tissue>
    </source>
</reference>
<evidence type="ECO:0000256" key="2">
    <source>
        <dbReference type="SAM" id="SignalP"/>
    </source>
</evidence>
<feature type="chain" id="PRO_5026893504" evidence="2">
    <location>
        <begin position="26"/>
        <end position="193"/>
    </location>
</feature>
<gene>
    <name evidence="4" type="primary">LOC115875222</name>
</gene>
<evidence type="ECO:0000313" key="3">
    <source>
        <dbReference type="Proteomes" id="UP000504635"/>
    </source>
</evidence>
<feature type="region of interest" description="Disordered" evidence="1">
    <location>
        <begin position="109"/>
        <end position="166"/>
    </location>
</feature>
<organism evidence="3 4">
    <name type="scientific">Sitophilus oryzae</name>
    <name type="common">Rice weevil</name>
    <name type="synonym">Curculio oryzae</name>
    <dbReference type="NCBI Taxonomy" id="7048"/>
    <lineage>
        <taxon>Eukaryota</taxon>
        <taxon>Metazoa</taxon>
        <taxon>Ecdysozoa</taxon>
        <taxon>Arthropoda</taxon>
        <taxon>Hexapoda</taxon>
        <taxon>Insecta</taxon>
        <taxon>Pterygota</taxon>
        <taxon>Neoptera</taxon>
        <taxon>Endopterygota</taxon>
        <taxon>Coleoptera</taxon>
        <taxon>Polyphaga</taxon>
        <taxon>Cucujiformia</taxon>
        <taxon>Curculionidae</taxon>
        <taxon>Dryophthorinae</taxon>
        <taxon>Sitophilus</taxon>
    </lineage>
</organism>
<dbReference type="InParanoid" id="A0A6J2X5N7"/>
<feature type="compositionally biased region" description="Polar residues" evidence="1">
    <location>
        <begin position="147"/>
        <end position="166"/>
    </location>
</feature>
<accession>A0A6J2X5N7</accession>
<evidence type="ECO:0000313" key="4">
    <source>
        <dbReference type="RefSeq" id="XP_030746492.1"/>
    </source>
</evidence>
<dbReference type="AlphaFoldDB" id="A0A6J2X5N7"/>
<dbReference type="KEGG" id="soy:115875222"/>
<dbReference type="GeneID" id="115875222"/>
<dbReference type="RefSeq" id="XP_030746492.1">
    <property type="nucleotide sequence ID" value="XM_030890632.1"/>
</dbReference>
<feature type="compositionally biased region" description="Polar residues" evidence="1">
    <location>
        <begin position="119"/>
        <end position="129"/>
    </location>
</feature>
<dbReference type="Proteomes" id="UP000504635">
    <property type="component" value="Unplaced"/>
</dbReference>
<dbReference type="OrthoDB" id="6781779at2759"/>
<proteinExistence type="predicted"/>